<evidence type="ECO:0000313" key="2">
    <source>
        <dbReference type="WBParaSite" id="Hba_14121"/>
    </source>
</evidence>
<accession>A0A1I7X9M0</accession>
<proteinExistence type="predicted"/>
<protein>
    <submittedName>
        <fullName evidence="2">Uncharacterized protein</fullName>
    </submittedName>
</protein>
<sequence>MDSIREPMAFGAVAGPRRSPKHFPDVKMLHKEVMVTERSTARKSTNCTKNCNVYVQHWAIEKDKFFSMTMPDHMSHKRLCRN</sequence>
<dbReference type="Proteomes" id="UP000095283">
    <property type="component" value="Unplaced"/>
</dbReference>
<keyword evidence="1" id="KW-1185">Reference proteome</keyword>
<organism evidence="1 2">
    <name type="scientific">Heterorhabditis bacteriophora</name>
    <name type="common">Entomopathogenic nematode worm</name>
    <dbReference type="NCBI Taxonomy" id="37862"/>
    <lineage>
        <taxon>Eukaryota</taxon>
        <taxon>Metazoa</taxon>
        <taxon>Ecdysozoa</taxon>
        <taxon>Nematoda</taxon>
        <taxon>Chromadorea</taxon>
        <taxon>Rhabditida</taxon>
        <taxon>Rhabditina</taxon>
        <taxon>Rhabditomorpha</taxon>
        <taxon>Strongyloidea</taxon>
        <taxon>Heterorhabditidae</taxon>
        <taxon>Heterorhabditis</taxon>
    </lineage>
</organism>
<evidence type="ECO:0000313" key="1">
    <source>
        <dbReference type="Proteomes" id="UP000095283"/>
    </source>
</evidence>
<reference evidence="2" key="1">
    <citation type="submission" date="2016-11" db="UniProtKB">
        <authorList>
            <consortium name="WormBaseParasite"/>
        </authorList>
    </citation>
    <scope>IDENTIFICATION</scope>
</reference>
<name>A0A1I7X9M0_HETBA</name>
<dbReference type="WBParaSite" id="Hba_14121">
    <property type="protein sequence ID" value="Hba_14121"/>
    <property type="gene ID" value="Hba_14121"/>
</dbReference>
<dbReference type="AlphaFoldDB" id="A0A1I7X9M0"/>